<evidence type="ECO:0000313" key="3">
    <source>
        <dbReference type="Proteomes" id="UP000036780"/>
    </source>
</evidence>
<keyword evidence="2" id="KW-0689">Ribosomal protein</keyword>
<dbReference type="GeneID" id="66868913"/>
<dbReference type="Pfam" id="PF01248">
    <property type="entry name" value="Ribosomal_L7Ae"/>
    <property type="match status" value="1"/>
</dbReference>
<feature type="domain" description="Ribosomal protein eL8/eL30/eS12/Gadd45" evidence="1">
    <location>
        <begin position="5"/>
        <end position="83"/>
    </location>
</feature>
<name>A0A0L0QVU4_VIRPA</name>
<dbReference type="EMBL" id="LGTO01000001">
    <property type="protein sequence ID" value="KNE22689.1"/>
    <property type="molecule type" value="Genomic_DNA"/>
</dbReference>
<keyword evidence="3" id="KW-1185">Reference proteome</keyword>
<dbReference type="RefSeq" id="WP_050349644.1">
    <property type="nucleotide sequence ID" value="NZ_BOSN01000012.1"/>
</dbReference>
<dbReference type="OrthoDB" id="2353623at2"/>
<evidence type="ECO:0000259" key="1">
    <source>
        <dbReference type="Pfam" id="PF01248"/>
    </source>
</evidence>
<gene>
    <name evidence="2" type="ORF">AFK71_00620</name>
</gene>
<dbReference type="InterPro" id="IPR004038">
    <property type="entry name" value="Ribosomal_eL8/eL30/eS12/Gad45"/>
</dbReference>
<proteinExistence type="predicted"/>
<dbReference type="GO" id="GO:0005840">
    <property type="term" value="C:ribosome"/>
    <property type="evidence" value="ECO:0007669"/>
    <property type="project" value="UniProtKB-KW"/>
</dbReference>
<evidence type="ECO:0000313" key="2">
    <source>
        <dbReference type="EMBL" id="KNE22689.1"/>
    </source>
</evidence>
<keyword evidence="2" id="KW-0687">Ribonucleoprotein</keyword>
<dbReference type="AlphaFoldDB" id="A0A0L0QVU4"/>
<protein>
    <submittedName>
        <fullName evidence="2">Ribosomal protein L7Ae-like protein</fullName>
    </submittedName>
</protein>
<reference evidence="3" key="1">
    <citation type="submission" date="2015-07" db="EMBL/GenBank/DDBJ databases">
        <title>Fjat-10053 dsm26.</title>
        <authorList>
            <person name="Liu B."/>
            <person name="Wang J."/>
            <person name="Zhu Y."/>
            <person name="Liu G."/>
            <person name="Chen Q."/>
            <person name="Chen Z."/>
            <person name="Lan J."/>
            <person name="Che J."/>
            <person name="Ge C."/>
            <person name="Shi H."/>
            <person name="Pan Z."/>
            <person name="Liu X."/>
        </authorList>
    </citation>
    <scope>NUCLEOTIDE SEQUENCE [LARGE SCALE GENOMIC DNA]</scope>
    <source>
        <strain evidence="3">DSM 26</strain>
    </source>
</reference>
<dbReference type="InterPro" id="IPR029064">
    <property type="entry name" value="Ribosomal_eL30-like_sf"/>
</dbReference>
<organism evidence="2 3">
    <name type="scientific">Virgibacillus pantothenticus</name>
    <dbReference type="NCBI Taxonomy" id="1473"/>
    <lineage>
        <taxon>Bacteria</taxon>
        <taxon>Bacillati</taxon>
        <taxon>Bacillota</taxon>
        <taxon>Bacilli</taxon>
        <taxon>Bacillales</taxon>
        <taxon>Bacillaceae</taxon>
        <taxon>Virgibacillus</taxon>
    </lineage>
</organism>
<dbReference type="Proteomes" id="UP000036780">
    <property type="component" value="Unassembled WGS sequence"/>
</dbReference>
<dbReference type="SUPFAM" id="SSF55315">
    <property type="entry name" value="L30e-like"/>
    <property type="match status" value="1"/>
</dbReference>
<dbReference type="Gene3D" id="3.30.1330.30">
    <property type="match status" value="1"/>
</dbReference>
<dbReference type="PATRIC" id="fig|1473.5.peg.181"/>
<dbReference type="NCBIfam" id="NF010125">
    <property type="entry name" value="PRK13602.1"/>
    <property type="match status" value="1"/>
</dbReference>
<comment type="caution">
    <text evidence="2">The sequence shown here is derived from an EMBL/GenBank/DDBJ whole genome shotgun (WGS) entry which is preliminary data.</text>
</comment>
<accession>A0A0L0QVU4</accession>
<sequence length="84" mass="9034">MSYEKVMQVKSRVVIGTKQTLKAMKDGDISEVFIAVDADQHMTQKVAHLAEELNIPCHHVDSKKKLGAACGIEVGAATVGIKQG</sequence>